<dbReference type="SUPFAM" id="SSF52540">
    <property type="entry name" value="P-loop containing nucleoside triphosphate hydrolases"/>
    <property type="match status" value="1"/>
</dbReference>
<feature type="domain" description="NB-ARC" evidence="4">
    <location>
        <begin position="58"/>
        <end position="242"/>
    </location>
</feature>
<dbReference type="Pfam" id="PF25019">
    <property type="entry name" value="LRR_R13L1-DRL21"/>
    <property type="match status" value="1"/>
</dbReference>
<proteinExistence type="predicted"/>
<dbReference type="PRINTS" id="PR00364">
    <property type="entry name" value="DISEASERSIST"/>
</dbReference>
<keyword evidence="7" id="KW-1185">Reference proteome</keyword>
<dbReference type="FunFam" id="3.40.50.300:FF:001091">
    <property type="entry name" value="Probable disease resistance protein At1g61300"/>
    <property type="match status" value="1"/>
</dbReference>
<organism evidence="6 7">
    <name type="scientific">Miscanthus lutarioriparius</name>
    <dbReference type="NCBI Taxonomy" id="422564"/>
    <lineage>
        <taxon>Eukaryota</taxon>
        <taxon>Viridiplantae</taxon>
        <taxon>Streptophyta</taxon>
        <taxon>Embryophyta</taxon>
        <taxon>Tracheophyta</taxon>
        <taxon>Spermatophyta</taxon>
        <taxon>Magnoliopsida</taxon>
        <taxon>Liliopsida</taxon>
        <taxon>Poales</taxon>
        <taxon>Poaceae</taxon>
        <taxon>PACMAD clade</taxon>
        <taxon>Panicoideae</taxon>
        <taxon>Andropogonodae</taxon>
        <taxon>Andropogoneae</taxon>
        <taxon>Saccharinae</taxon>
        <taxon>Miscanthus</taxon>
    </lineage>
</organism>
<dbReference type="InterPro" id="IPR002182">
    <property type="entry name" value="NB-ARC"/>
</dbReference>
<dbReference type="AlphaFoldDB" id="A0A811RJC5"/>
<dbReference type="Pfam" id="PF00931">
    <property type="entry name" value="NB-ARC"/>
    <property type="match status" value="1"/>
</dbReference>
<dbReference type="Proteomes" id="UP000604825">
    <property type="component" value="Unassembled WGS sequence"/>
</dbReference>
<evidence type="ECO:0000256" key="3">
    <source>
        <dbReference type="SAM" id="MobiDB-lite"/>
    </source>
</evidence>
<evidence type="ECO:0000256" key="1">
    <source>
        <dbReference type="ARBA" id="ARBA00022614"/>
    </source>
</evidence>
<dbReference type="Gene3D" id="1.10.8.430">
    <property type="entry name" value="Helical domain of apoptotic protease-activating factors"/>
    <property type="match status" value="1"/>
</dbReference>
<dbReference type="Gene3D" id="3.40.50.300">
    <property type="entry name" value="P-loop containing nucleotide triphosphate hydrolases"/>
    <property type="match status" value="1"/>
</dbReference>
<evidence type="ECO:0000256" key="2">
    <source>
        <dbReference type="ARBA" id="ARBA00022821"/>
    </source>
</evidence>
<evidence type="ECO:0000259" key="4">
    <source>
        <dbReference type="Pfam" id="PF00931"/>
    </source>
</evidence>
<sequence>MAEVLATMVVGPLVSMLKDKASSYLLDQYKPPMPKDWRQTESNIIDHQEIASKYRGKEKEEVVNKLIGDQVSDSQLMVLPIVGMGGLGKTTLAQLVYNDPGVKKHFQLQLWVCVSDNFEVDLVAKSIVEAKAKEKSNSDKSEKSPLGSSSDKSEKSQLDRLKEAVSGKRYLLVLDDVWNRDANKWGKLKSCLQHGSNGSAVLTTTRDQVVAKLMGTTDEPYSITGLHEDSIKEIIEARAFGSKKERDAKLVEMVGAIAKRCAGSPLAATAVGSLLRTKASVQEWKASSMGTECATIFTEPSQSEKFPYSARHLFISDDVPETTLNGCLEKGSMAVQTLIYDGHAYEYLKHLSKYRSIHALRINRGSFLKPKYLHQLRYLDLSNSNFIKALPEEISILYNLQTLDLSYCGNLRQLPKEIKYMTALRHGCEKLKSMPSEFGRLTSLQTLTCFVAGTGSGCSNVRELCQLDQLGGPLDLSQLENVIEADAKAADLGNKKELSRLTLRWTSSLEKEEEEQDNHKVLEALKPHDALKVLGIYGNSRGTYPTWMNTLQQMVKFTLSDCEKLKELPPLWRLPALQVLELWRLQSLSCLCSGDAPVTPFKELKELSLDRMLNFETWWFLNNKVQGEEPIFSQLESIAFSKQLDTSMMLTSAQGVAAAQDDKSALIPGSGSCSDATASTPVAKLSSSTKHHFLPCLEYLDISSDCDGLSEILDLPLSIKTLKFKQCSKLQTLSGQLDAVQKLKICGLLELEITGTFLSRARNAGKAPSLQLRKPGVLTKRASSILISQVSYYHYHVLSWYKVTSQEPTATTG</sequence>
<accession>A0A811RJC5</accession>
<protein>
    <recommendedName>
        <fullName evidence="8">NB-ARC domain-containing protein</fullName>
    </recommendedName>
</protein>
<keyword evidence="2" id="KW-0611">Plant defense</keyword>
<dbReference type="OrthoDB" id="786390at2759"/>
<dbReference type="GO" id="GO:0006952">
    <property type="term" value="P:defense response"/>
    <property type="evidence" value="ECO:0007669"/>
    <property type="project" value="UniProtKB-KW"/>
</dbReference>
<dbReference type="PANTHER" id="PTHR36766">
    <property type="entry name" value="PLANT BROAD-SPECTRUM MILDEW RESISTANCE PROTEIN RPW8"/>
    <property type="match status" value="1"/>
</dbReference>
<feature type="domain" description="R13L1/DRL21-like LRR repeat region" evidence="5">
    <location>
        <begin position="462"/>
        <end position="583"/>
    </location>
</feature>
<dbReference type="SUPFAM" id="SSF52058">
    <property type="entry name" value="L domain-like"/>
    <property type="match status" value="1"/>
</dbReference>
<feature type="compositionally biased region" description="Basic and acidic residues" evidence="3">
    <location>
        <begin position="133"/>
        <end position="143"/>
    </location>
</feature>
<feature type="region of interest" description="Disordered" evidence="3">
    <location>
        <begin position="133"/>
        <end position="158"/>
    </location>
</feature>
<reference evidence="6" key="1">
    <citation type="submission" date="2020-10" db="EMBL/GenBank/DDBJ databases">
        <authorList>
            <person name="Han B."/>
            <person name="Lu T."/>
            <person name="Zhao Q."/>
            <person name="Huang X."/>
            <person name="Zhao Y."/>
        </authorList>
    </citation>
    <scope>NUCLEOTIDE SEQUENCE</scope>
</reference>
<dbReference type="PANTHER" id="PTHR36766:SF55">
    <property type="entry name" value="OS11G0492900 PROTEIN"/>
    <property type="match status" value="1"/>
</dbReference>
<dbReference type="InterPro" id="IPR032675">
    <property type="entry name" value="LRR_dom_sf"/>
</dbReference>
<dbReference type="Pfam" id="PF00560">
    <property type="entry name" value="LRR_1"/>
    <property type="match status" value="1"/>
</dbReference>
<evidence type="ECO:0000313" key="7">
    <source>
        <dbReference type="Proteomes" id="UP000604825"/>
    </source>
</evidence>
<evidence type="ECO:0000259" key="5">
    <source>
        <dbReference type="Pfam" id="PF25019"/>
    </source>
</evidence>
<dbReference type="InterPro" id="IPR056789">
    <property type="entry name" value="LRR_R13L1-DRL21"/>
</dbReference>
<dbReference type="Gene3D" id="3.80.10.10">
    <property type="entry name" value="Ribonuclease Inhibitor"/>
    <property type="match status" value="2"/>
</dbReference>
<dbReference type="InterPro" id="IPR001611">
    <property type="entry name" value="Leu-rich_rpt"/>
</dbReference>
<keyword evidence="1" id="KW-0433">Leucine-rich repeat</keyword>
<evidence type="ECO:0000313" key="6">
    <source>
        <dbReference type="EMBL" id="CAD6270070.1"/>
    </source>
</evidence>
<dbReference type="EMBL" id="CAJGYO010000015">
    <property type="protein sequence ID" value="CAD6270070.1"/>
    <property type="molecule type" value="Genomic_DNA"/>
</dbReference>
<dbReference type="InterPro" id="IPR027417">
    <property type="entry name" value="P-loop_NTPase"/>
</dbReference>
<dbReference type="GO" id="GO:0043531">
    <property type="term" value="F:ADP binding"/>
    <property type="evidence" value="ECO:0007669"/>
    <property type="project" value="InterPro"/>
</dbReference>
<dbReference type="InterPro" id="IPR042197">
    <property type="entry name" value="Apaf_helical"/>
</dbReference>
<name>A0A811RJC5_9POAL</name>
<evidence type="ECO:0008006" key="8">
    <source>
        <dbReference type="Google" id="ProtNLM"/>
    </source>
</evidence>
<comment type="caution">
    <text evidence="6">The sequence shown here is derived from an EMBL/GenBank/DDBJ whole genome shotgun (WGS) entry which is preliminary data.</text>
</comment>
<gene>
    <name evidence="6" type="ORF">NCGR_LOCUS53366</name>
</gene>